<dbReference type="AlphaFoldDB" id="A0A4V2F077"/>
<dbReference type="RefSeq" id="WP_130543399.1">
    <property type="nucleotide sequence ID" value="NZ_CP042431.1"/>
</dbReference>
<feature type="domain" description="Putative auto-transporter adhesin head GIN" evidence="2">
    <location>
        <begin position="43"/>
        <end position="224"/>
    </location>
</feature>
<dbReference type="PANTHER" id="PTHR39200:SF1">
    <property type="entry name" value="AUTO-TRANSPORTER ADHESIN HEAD GIN DOMAIN-CONTAINING PROTEIN-RELATED"/>
    <property type="match status" value="1"/>
</dbReference>
<dbReference type="OrthoDB" id="1014513at2"/>
<name>A0A4V2F077_9BACT</name>
<sequence length="240" mass="25402">MKNLLVLLLPIALIVSSSCSFVGGKKVRGKGEVRTESRSVTQFSGVSTSGSFDIYVSSGPQEVKIEAEDNLLEYIETYINDGVLRIRTKDGFSLRPTKNVKVFVTNPTFNKIHSSGSGNIIGQNKIISNDKLDLSVSGSADINLEVDAPEVESEISGSGNTDLKGATKKFETKISGSGNVRALDLMSEETEVKITGSGDVSVFASVKLTVRVTGSGDVRYKGNATVDSKITGGGGVTKLE</sequence>
<feature type="chain" id="PRO_5020540135" evidence="1">
    <location>
        <begin position="23"/>
        <end position="240"/>
    </location>
</feature>
<proteinExistence type="predicted"/>
<dbReference type="Gene3D" id="2.160.20.120">
    <property type="match status" value="1"/>
</dbReference>
<dbReference type="Pfam" id="PF10988">
    <property type="entry name" value="DUF2807"/>
    <property type="match status" value="1"/>
</dbReference>
<feature type="signal peptide" evidence="1">
    <location>
        <begin position="1"/>
        <end position="22"/>
    </location>
</feature>
<evidence type="ECO:0000313" key="3">
    <source>
        <dbReference type="EMBL" id="RZS69030.1"/>
    </source>
</evidence>
<reference evidence="3 4" key="1">
    <citation type="submission" date="2019-02" db="EMBL/GenBank/DDBJ databases">
        <title>Genomic Encyclopedia of Type Strains, Phase IV (KMG-IV): sequencing the most valuable type-strain genomes for metagenomic binning, comparative biology and taxonomic classification.</title>
        <authorList>
            <person name="Goeker M."/>
        </authorList>
    </citation>
    <scope>NUCLEOTIDE SEQUENCE [LARGE SCALE GENOMIC DNA]</scope>
    <source>
        <strain evidence="3 4">DSM 18116</strain>
    </source>
</reference>
<dbReference type="EMBL" id="SGXA01000003">
    <property type="protein sequence ID" value="RZS69030.1"/>
    <property type="molecule type" value="Genomic_DNA"/>
</dbReference>
<dbReference type="PROSITE" id="PS51257">
    <property type="entry name" value="PROKAR_LIPOPROTEIN"/>
    <property type="match status" value="1"/>
</dbReference>
<evidence type="ECO:0000259" key="2">
    <source>
        <dbReference type="Pfam" id="PF10988"/>
    </source>
</evidence>
<comment type="caution">
    <text evidence="3">The sequence shown here is derived from an EMBL/GenBank/DDBJ whole genome shotgun (WGS) entry which is preliminary data.</text>
</comment>
<dbReference type="Proteomes" id="UP000293874">
    <property type="component" value="Unassembled WGS sequence"/>
</dbReference>
<keyword evidence="1" id="KW-0732">Signal</keyword>
<gene>
    <name evidence="3" type="ORF">EV199_4854</name>
</gene>
<dbReference type="InterPro" id="IPR021255">
    <property type="entry name" value="DUF2807"/>
</dbReference>
<protein>
    <submittedName>
        <fullName evidence="3">Putative autotransporter adhesin-like protein</fullName>
    </submittedName>
</protein>
<dbReference type="PANTHER" id="PTHR39200">
    <property type="entry name" value="HYPOTHETICAL EXPORTED PROTEIN"/>
    <property type="match status" value="1"/>
</dbReference>
<accession>A0A4V2F077</accession>
<evidence type="ECO:0000313" key="4">
    <source>
        <dbReference type="Proteomes" id="UP000293874"/>
    </source>
</evidence>
<keyword evidence="4" id="KW-1185">Reference proteome</keyword>
<organism evidence="3 4">
    <name type="scientific">Pseudobacter ginsenosidimutans</name>
    <dbReference type="NCBI Taxonomy" id="661488"/>
    <lineage>
        <taxon>Bacteria</taxon>
        <taxon>Pseudomonadati</taxon>
        <taxon>Bacteroidota</taxon>
        <taxon>Chitinophagia</taxon>
        <taxon>Chitinophagales</taxon>
        <taxon>Chitinophagaceae</taxon>
        <taxon>Pseudobacter</taxon>
    </lineage>
</organism>
<evidence type="ECO:0000256" key="1">
    <source>
        <dbReference type="SAM" id="SignalP"/>
    </source>
</evidence>